<evidence type="ECO:0000313" key="3">
    <source>
        <dbReference type="EMBL" id="ROT79812.1"/>
    </source>
</evidence>
<gene>
    <name evidence="3" type="ORF">C7M84_001436</name>
</gene>
<dbReference type="Proteomes" id="UP000283509">
    <property type="component" value="Unassembled WGS sequence"/>
</dbReference>
<feature type="signal peptide" evidence="1">
    <location>
        <begin position="1"/>
        <end position="17"/>
    </location>
</feature>
<reference evidence="3 4" key="2">
    <citation type="submission" date="2019-01" db="EMBL/GenBank/DDBJ databases">
        <title>The decoding of complex shrimp genome reveals the adaptation for benthos swimmer, frequently molting mechanism and breeding impact on genome.</title>
        <authorList>
            <person name="Sun Y."/>
            <person name="Gao Y."/>
            <person name="Yu Y."/>
        </authorList>
    </citation>
    <scope>NUCLEOTIDE SEQUENCE [LARGE SCALE GENOMIC DNA]</scope>
    <source>
        <tissue evidence="3">Muscle</tissue>
    </source>
</reference>
<evidence type="ECO:0000256" key="1">
    <source>
        <dbReference type="SAM" id="SignalP"/>
    </source>
</evidence>
<dbReference type="SUPFAM" id="SSF48726">
    <property type="entry name" value="Immunoglobulin"/>
    <property type="match status" value="1"/>
</dbReference>
<comment type="caution">
    <text evidence="3">The sequence shown here is derived from an EMBL/GenBank/DDBJ whole genome shotgun (WGS) entry which is preliminary data.</text>
</comment>
<reference evidence="3 4" key="1">
    <citation type="submission" date="2018-04" db="EMBL/GenBank/DDBJ databases">
        <authorList>
            <person name="Zhang X."/>
            <person name="Yuan J."/>
            <person name="Li F."/>
            <person name="Xiang J."/>
        </authorList>
    </citation>
    <scope>NUCLEOTIDE SEQUENCE [LARGE SCALE GENOMIC DNA]</scope>
    <source>
        <tissue evidence="3">Muscle</tissue>
    </source>
</reference>
<evidence type="ECO:0000313" key="4">
    <source>
        <dbReference type="Proteomes" id="UP000283509"/>
    </source>
</evidence>
<keyword evidence="1" id="KW-0732">Signal</keyword>
<feature type="domain" description="Immunoglobulin" evidence="2">
    <location>
        <begin position="35"/>
        <end position="145"/>
    </location>
</feature>
<organism evidence="3 4">
    <name type="scientific">Penaeus vannamei</name>
    <name type="common">Whiteleg shrimp</name>
    <name type="synonym">Litopenaeus vannamei</name>
    <dbReference type="NCBI Taxonomy" id="6689"/>
    <lineage>
        <taxon>Eukaryota</taxon>
        <taxon>Metazoa</taxon>
        <taxon>Ecdysozoa</taxon>
        <taxon>Arthropoda</taxon>
        <taxon>Crustacea</taxon>
        <taxon>Multicrustacea</taxon>
        <taxon>Malacostraca</taxon>
        <taxon>Eumalacostraca</taxon>
        <taxon>Eucarida</taxon>
        <taxon>Decapoda</taxon>
        <taxon>Dendrobranchiata</taxon>
        <taxon>Penaeoidea</taxon>
        <taxon>Penaeidae</taxon>
        <taxon>Penaeus</taxon>
    </lineage>
</organism>
<dbReference type="PANTHER" id="PTHR23278:SF32">
    <property type="entry name" value="NEUROMUSCULIN, ISOFORM E"/>
    <property type="match status" value="1"/>
</dbReference>
<dbReference type="InterPro" id="IPR003599">
    <property type="entry name" value="Ig_sub"/>
</dbReference>
<dbReference type="InterPro" id="IPR036179">
    <property type="entry name" value="Ig-like_dom_sf"/>
</dbReference>
<dbReference type="AlphaFoldDB" id="A0A423TTQ6"/>
<accession>A0A423TTQ6</accession>
<dbReference type="OrthoDB" id="8825892at2759"/>
<evidence type="ECO:0000259" key="2">
    <source>
        <dbReference type="SMART" id="SM00409"/>
    </source>
</evidence>
<dbReference type="EMBL" id="QCYY01001185">
    <property type="protein sequence ID" value="ROT79812.1"/>
    <property type="molecule type" value="Genomic_DNA"/>
</dbReference>
<name>A0A423TTQ6_PENVA</name>
<protein>
    <submittedName>
        <fullName evidence="3">Putative hemicentin-2-like</fullName>
    </submittedName>
</protein>
<feature type="chain" id="PRO_5019226872" evidence="1">
    <location>
        <begin position="18"/>
        <end position="184"/>
    </location>
</feature>
<proteinExistence type="predicted"/>
<dbReference type="Gene3D" id="2.60.40.10">
    <property type="entry name" value="Immunoglobulins"/>
    <property type="match status" value="1"/>
</dbReference>
<dbReference type="PANTHER" id="PTHR23278">
    <property type="entry name" value="SIDESTEP PROTEIN"/>
    <property type="match status" value="1"/>
</dbReference>
<keyword evidence="4" id="KW-1185">Reference proteome</keyword>
<sequence>MCVSMSWLLHWTFTLRADGKLRSSAVRCMRERRPLTEVWGVVGGKVLLPCDMNPPLQNDSTHLVLFYHGALGTPIYSLDSRGKSLEHASHWAEQDLGHRAVMRVNRKQHGLLLEDIQLKDQGMYRCRVDFVESPTRNVRVRLRVVVPPTCVGQQQLTYGAARHETLEVPCQVKAHPMPRLLPLP</sequence>
<dbReference type="SMART" id="SM00409">
    <property type="entry name" value="IG"/>
    <property type="match status" value="1"/>
</dbReference>
<dbReference type="InterPro" id="IPR013783">
    <property type="entry name" value="Ig-like_fold"/>
</dbReference>